<evidence type="ECO:0000313" key="3">
    <source>
        <dbReference type="Proteomes" id="UP001172102"/>
    </source>
</evidence>
<feature type="compositionally biased region" description="Basic and acidic residues" evidence="1">
    <location>
        <begin position="478"/>
        <end position="502"/>
    </location>
</feature>
<accession>A0AA40E840</accession>
<evidence type="ECO:0000313" key="2">
    <source>
        <dbReference type="EMBL" id="KAK0725943.1"/>
    </source>
</evidence>
<organism evidence="2 3">
    <name type="scientific">Lasiosphaeris hirsuta</name>
    <dbReference type="NCBI Taxonomy" id="260670"/>
    <lineage>
        <taxon>Eukaryota</taxon>
        <taxon>Fungi</taxon>
        <taxon>Dikarya</taxon>
        <taxon>Ascomycota</taxon>
        <taxon>Pezizomycotina</taxon>
        <taxon>Sordariomycetes</taxon>
        <taxon>Sordariomycetidae</taxon>
        <taxon>Sordariales</taxon>
        <taxon>Lasiosphaeriaceae</taxon>
        <taxon>Lasiosphaeris</taxon>
    </lineage>
</organism>
<dbReference type="Proteomes" id="UP001172102">
    <property type="component" value="Unassembled WGS sequence"/>
</dbReference>
<dbReference type="AlphaFoldDB" id="A0AA40E840"/>
<feature type="region of interest" description="Disordered" evidence="1">
    <location>
        <begin position="478"/>
        <end position="507"/>
    </location>
</feature>
<comment type="caution">
    <text evidence="2">The sequence shown here is derived from an EMBL/GenBank/DDBJ whole genome shotgun (WGS) entry which is preliminary data.</text>
</comment>
<gene>
    <name evidence="2" type="ORF">B0H67DRAFT_681171</name>
</gene>
<protein>
    <submittedName>
        <fullName evidence="2">Uncharacterized protein</fullName>
    </submittedName>
</protein>
<evidence type="ECO:0000256" key="1">
    <source>
        <dbReference type="SAM" id="MobiDB-lite"/>
    </source>
</evidence>
<sequence>MAAQSYYRGDKLEDDTSDIGKLWEQALLNYEQKCGVDLSTSGREKWKMTTIEAEETMAAIVQDKRQIYVLFSLGHIFNWFNTGELRFNATTSFKLAHKALRQCKDLLPENTELQAYFEDFTADEAWGFDPPEKSFMVLANTFPDIQKTPKAYRSIDTVMSACDYIKPGIDLFRSCVAKTTDKEDLFQLHSALGRILFQTDEDERLSYDPSKSKRNPYEGEEEAAKTARICEALEHLNNAIAAKPTLFDKTSDDDWELLSMMPDDHQRRVRAHLELGGMSSLLRGVGAYTDEMKAYADHKYFGTDLSAIIPALAKRGQWADMMRLMRMISAKDRARSFDLGCWTYHWGRADLFDEVDEEMVTKASWGQALFLVRWADFHSTALRTAEGSTKTAEALLARVLDGPKDERFTDAISGASQHLADIVLREFHEAKDAKGKTASFDDMKILHPASSHDAAEAQVAATCQLYIVDMDIWKKEQEDGGKSAEAKAKRAAESEERKKVDEGLDPTISLECSGCGNEYLELA</sequence>
<proteinExistence type="predicted"/>
<dbReference type="EMBL" id="JAUKUA010000002">
    <property type="protein sequence ID" value="KAK0725943.1"/>
    <property type="molecule type" value="Genomic_DNA"/>
</dbReference>
<reference evidence="2" key="1">
    <citation type="submission" date="2023-06" db="EMBL/GenBank/DDBJ databases">
        <title>Genome-scale phylogeny and comparative genomics of the fungal order Sordariales.</title>
        <authorList>
            <consortium name="Lawrence Berkeley National Laboratory"/>
            <person name="Hensen N."/>
            <person name="Bonometti L."/>
            <person name="Westerberg I."/>
            <person name="Brannstrom I.O."/>
            <person name="Guillou S."/>
            <person name="Cros-Aarteil S."/>
            <person name="Calhoun S."/>
            <person name="Haridas S."/>
            <person name="Kuo A."/>
            <person name="Mondo S."/>
            <person name="Pangilinan J."/>
            <person name="Riley R."/>
            <person name="Labutti K."/>
            <person name="Andreopoulos B."/>
            <person name="Lipzen A."/>
            <person name="Chen C."/>
            <person name="Yanf M."/>
            <person name="Daum C."/>
            <person name="Ng V."/>
            <person name="Clum A."/>
            <person name="Steindorff A."/>
            <person name="Ohm R."/>
            <person name="Martin F."/>
            <person name="Silar P."/>
            <person name="Natvig D."/>
            <person name="Lalanne C."/>
            <person name="Gautier V."/>
            <person name="Ament-Velasquez S.L."/>
            <person name="Kruys A."/>
            <person name="Hutchinson M.I."/>
            <person name="Powell A.J."/>
            <person name="Barry K."/>
            <person name="Miller A.N."/>
            <person name="Grigoriev I.V."/>
            <person name="Debuchy R."/>
            <person name="Gladieux P."/>
            <person name="Thoren M.H."/>
            <person name="Johannesson H."/>
        </authorList>
    </citation>
    <scope>NUCLEOTIDE SEQUENCE</scope>
    <source>
        <strain evidence="2">SMH4607-1</strain>
    </source>
</reference>
<keyword evidence="3" id="KW-1185">Reference proteome</keyword>
<name>A0AA40E840_9PEZI</name>